<feature type="compositionally biased region" description="Polar residues" evidence="8">
    <location>
        <begin position="231"/>
        <end position="242"/>
    </location>
</feature>
<dbReference type="Pfam" id="PF10345">
    <property type="entry name" value="Cohesin_load"/>
    <property type="match status" value="1"/>
</dbReference>
<evidence type="ECO:0000256" key="6">
    <source>
        <dbReference type="ARBA" id="ARBA00023242"/>
    </source>
</evidence>
<reference evidence="9" key="1">
    <citation type="submission" date="2023-11" db="EMBL/GenBank/DDBJ databases">
        <authorList>
            <person name="Alioto T."/>
            <person name="Alioto T."/>
            <person name="Gomez Garrido J."/>
        </authorList>
    </citation>
    <scope>NUCLEOTIDE SEQUENCE</scope>
</reference>
<keyword evidence="7" id="KW-0131">Cell cycle</keyword>
<dbReference type="GO" id="GO:0007064">
    <property type="term" value="P:mitotic sister chromatid cohesion"/>
    <property type="evidence" value="ECO:0007669"/>
    <property type="project" value="InterPro"/>
</dbReference>
<evidence type="ECO:0000256" key="5">
    <source>
        <dbReference type="ARBA" id="ARBA00022829"/>
    </source>
</evidence>
<feature type="region of interest" description="Disordered" evidence="8">
    <location>
        <begin position="1"/>
        <end position="404"/>
    </location>
</feature>
<keyword evidence="5" id="KW-0159">Chromosome partition</keyword>
<dbReference type="AlphaFoldDB" id="A0AAI8YX90"/>
<evidence type="ECO:0000256" key="1">
    <source>
        <dbReference type="ARBA" id="ARBA00004123"/>
    </source>
</evidence>
<dbReference type="GO" id="GO:0051301">
    <property type="term" value="P:cell division"/>
    <property type="evidence" value="ECO:0007669"/>
    <property type="project" value="UniProtKB-KW"/>
</dbReference>
<protein>
    <submittedName>
        <fullName evidence="9">Uncharacterized protein RCC_04929</fullName>
    </submittedName>
</protein>
<comment type="subcellular location">
    <subcellularLocation>
        <location evidence="1">Nucleus</location>
    </subcellularLocation>
</comment>
<feature type="compositionally biased region" description="Pro residues" evidence="8">
    <location>
        <begin position="164"/>
        <end position="175"/>
    </location>
</feature>
<feature type="compositionally biased region" description="Polar residues" evidence="8">
    <location>
        <begin position="281"/>
        <end position="310"/>
    </location>
</feature>
<feature type="compositionally biased region" description="Pro residues" evidence="8">
    <location>
        <begin position="204"/>
        <end position="216"/>
    </location>
</feature>
<feature type="compositionally biased region" description="Low complexity" evidence="8">
    <location>
        <begin position="153"/>
        <end position="163"/>
    </location>
</feature>
<dbReference type="PANTHER" id="PTHR21394">
    <property type="entry name" value="MAU2 CHROMATID COHESION FACTOR HOMOLOG"/>
    <property type="match status" value="1"/>
</dbReference>
<evidence type="ECO:0000256" key="2">
    <source>
        <dbReference type="ARBA" id="ARBA00008585"/>
    </source>
</evidence>
<feature type="compositionally biased region" description="Polar residues" evidence="8">
    <location>
        <begin position="369"/>
        <end position="386"/>
    </location>
</feature>
<comment type="similarity">
    <text evidence="2">Belongs to the SCC4/mau-2 family.</text>
</comment>
<feature type="compositionally biased region" description="Low complexity" evidence="8">
    <location>
        <begin position="217"/>
        <end position="230"/>
    </location>
</feature>
<feature type="compositionally biased region" description="Polar residues" evidence="8">
    <location>
        <begin position="181"/>
        <end position="196"/>
    </location>
</feature>
<gene>
    <name evidence="9" type="ORF">LECACI_7A003674</name>
</gene>
<feature type="compositionally biased region" description="Low complexity" evidence="8">
    <location>
        <begin position="243"/>
        <end position="280"/>
    </location>
</feature>
<keyword evidence="3" id="KW-0132">Cell division</keyword>
<evidence type="ECO:0000256" key="4">
    <source>
        <dbReference type="ARBA" id="ARBA00022776"/>
    </source>
</evidence>
<dbReference type="GO" id="GO:0005634">
    <property type="term" value="C:nucleus"/>
    <property type="evidence" value="ECO:0007669"/>
    <property type="project" value="UniProtKB-SubCell"/>
</dbReference>
<dbReference type="Proteomes" id="UP001296104">
    <property type="component" value="Unassembled WGS sequence"/>
</dbReference>
<organism evidence="9 10">
    <name type="scientific">Lecanosticta acicola</name>
    <dbReference type="NCBI Taxonomy" id="111012"/>
    <lineage>
        <taxon>Eukaryota</taxon>
        <taxon>Fungi</taxon>
        <taxon>Dikarya</taxon>
        <taxon>Ascomycota</taxon>
        <taxon>Pezizomycotina</taxon>
        <taxon>Dothideomycetes</taxon>
        <taxon>Dothideomycetidae</taxon>
        <taxon>Mycosphaerellales</taxon>
        <taxon>Mycosphaerellaceae</taxon>
        <taxon>Lecanosticta</taxon>
    </lineage>
</organism>
<comment type="caution">
    <text evidence="9">The sequence shown here is derived from an EMBL/GenBank/DDBJ whole genome shotgun (WGS) entry which is preliminary data.</text>
</comment>
<evidence type="ECO:0000313" key="9">
    <source>
        <dbReference type="EMBL" id="CAK3975635.1"/>
    </source>
</evidence>
<keyword evidence="6" id="KW-0539">Nucleus</keyword>
<evidence type="ECO:0000256" key="3">
    <source>
        <dbReference type="ARBA" id="ARBA00022618"/>
    </source>
</evidence>
<name>A0AAI8YX90_9PEZI</name>
<evidence type="ECO:0000256" key="8">
    <source>
        <dbReference type="SAM" id="MobiDB-lite"/>
    </source>
</evidence>
<keyword evidence="10" id="KW-1185">Reference proteome</keyword>
<feature type="compositionally biased region" description="Polar residues" evidence="8">
    <location>
        <begin position="77"/>
        <end position="130"/>
    </location>
</feature>
<evidence type="ECO:0000313" key="10">
    <source>
        <dbReference type="Proteomes" id="UP001296104"/>
    </source>
</evidence>
<sequence>MPYQGPNGYQPYVPPPHLNYGSRGMEQNGQAHVYHTPGQAAYSQQNHISIPGPPPRQQQQPHQHQHQHQHQYQAPQIYSQPAYSTPQYYGQNQPTSFYQSPSPSVQLQQRPQQPYLSPPAQHNTIQNYGSYSPDPLQDSHPPPQSYRGAQTHQPPQQYRSSQPAYPPSPRQPVPSPQWSSYPTSTNARQDSSSRAARNSHVPLQHPPPPPPPPPPSQQQQRPSPQQRPQSISGRPASTQVQAPSSKSQQRPSSQQHHSSNQSRPSPSRPQQPKTQSSSRQLSSNPPQIQAQRSTPQQVSRSGTDSSNVQTSRHDYRYQNVDADVGQRRTAHVQLPVHRTQTSSEDESMARSNKRRRSNEGRPVPVDESALQSQQRPHAAPSVTNPIPSAPKPTPSSQAQPASRPATIDYQATLLALSDEYISAAYSMTGALATAEVSDETLDEYHALLSTGMGCLDSVIRNYHIPDPRKEARIRLRLASLLYEETDNDMETEEILSKGITICERARLIDLKYAMHHLLARVWFKGDNARAATKTVDKLIVEVEKLNLRHWIYAFRFLRVSLGLQVEATHAESSAIVKHLQAIQDIGSRNYHVTVQIVASALESLVHLRTRTPESVDLAQRAMAAARTHQLTPEMDSMPQIKALLNCVDLACNLQNFNPEQAGAKTQVMQKHLDASSRDVAWRKDGIWQVPLCAKPSSSGDIDADTGGLLKDDGMGAYTLSFIWLTHTQLFTLGFLLSGLASLHQNASHEQKAEEFLREGIKMSNHQIDAVPQSMTAASAQHYQQRLMRLILRLYGAFGRCGRADFEFAWRGVESIRKEVQELEFGLSDEILCLVTYLEAVCKHGLGNLQGALKIYRSDELSLNPSESRLVTSTTNPIKVLAVLNSIPIMRFNGDIDDSERLLTTVQDYCLTRTNSNGNLYGNKALESAFYALKATEPPDVSTENVVIMKTKQYLQCAVQAAKVALNHQLLCIVMNQMTNMFFKNIVGDQAEKSVRAGRTLARKSQNKLWMAVADRMYSKTLERCGKLDEAAAARHSAQEAMQALPESLKAAVLLDGMADTRMSEI</sequence>
<dbReference type="GO" id="GO:0007059">
    <property type="term" value="P:chromosome segregation"/>
    <property type="evidence" value="ECO:0007669"/>
    <property type="project" value="UniProtKB-KW"/>
</dbReference>
<accession>A0AAI8YX90</accession>
<keyword evidence="4" id="KW-0498">Mitosis</keyword>
<dbReference type="InterPro" id="IPR019440">
    <property type="entry name" value="MAU2"/>
</dbReference>
<proteinExistence type="inferred from homology"/>
<dbReference type="EMBL" id="CAVMBE010000018">
    <property type="protein sequence ID" value="CAK3975635.1"/>
    <property type="molecule type" value="Genomic_DNA"/>
</dbReference>
<evidence type="ECO:0000256" key="7">
    <source>
        <dbReference type="ARBA" id="ARBA00023306"/>
    </source>
</evidence>